<sequence>MSIYDLPFIIALCSLTVQDLKQCLIDSRLLAPAFLLGVTHHDSHPVTAFIIYVCSLIINHHYREKFLGNGDLDVIFVGALHLPPDQLPLWLTISCGLHLPISLWQPAKPLPFLPALTVGFLLLEVIRQYGLLAC</sequence>
<evidence type="ECO:0000313" key="2">
    <source>
        <dbReference type="EMBL" id="MBJ7632777.1"/>
    </source>
</evidence>
<reference evidence="3 4" key="2">
    <citation type="journal article" date="2021" name="Int. J. Food Microbiol.">
        <title>Safety demonstration of a microbial species for use in the food chain: Weissella confusa.</title>
        <authorList>
            <person name="Bourdichon F."/>
            <person name="Patrone V."/>
            <person name="Fontana A."/>
            <person name="Milani G."/>
            <person name="Morelli L."/>
        </authorList>
    </citation>
    <scope>NUCLEOTIDE SEQUENCE [LARGE SCALE GENOMIC DNA]</scope>
    <source>
        <strain evidence="2">CCUG 30943</strain>
        <strain evidence="3 4">CCUG 43002</strain>
    </source>
</reference>
<dbReference type="EMBL" id="JAAOCX010000007">
    <property type="protein sequence ID" value="MBJ7632777.1"/>
    <property type="molecule type" value="Genomic_DNA"/>
</dbReference>
<dbReference type="GO" id="GO:0016020">
    <property type="term" value="C:membrane"/>
    <property type="evidence" value="ECO:0007669"/>
    <property type="project" value="InterPro"/>
</dbReference>
<dbReference type="InterPro" id="IPR000045">
    <property type="entry name" value="Prepilin_IV_endopep_pep"/>
</dbReference>
<gene>
    <name evidence="3" type="ORF">HAU20_07670</name>
    <name evidence="2" type="ORF">HAU43_06725</name>
</gene>
<dbReference type="GO" id="GO:0004190">
    <property type="term" value="F:aspartic-type endopeptidase activity"/>
    <property type="evidence" value="ECO:0007669"/>
    <property type="project" value="InterPro"/>
</dbReference>
<name>A0A4Z0RKJ5_WEICO</name>
<reference evidence="3" key="1">
    <citation type="submission" date="2020-02" db="EMBL/GenBank/DDBJ databases">
        <authorList>
            <person name="Fontana A."/>
            <person name="Patrone V."/>
            <person name="Morelli L."/>
        </authorList>
    </citation>
    <scope>NUCLEOTIDE SEQUENCE</scope>
    <source>
        <strain evidence="2">CCUG 30943</strain>
        <strain evidence="3">CCUG 43002</strain>
    </source>
</reference>
<dbReference type="Pfam" id="PF01478">
    <property type="entry name" value="Peptidase_A24"/>
    <property type="match status" value="1"/>
</dbReference>
<proteinExistence type="predicted"/>
<comment type="caution">
    <text evidence="3">The sequence shown here is derived from an EMBL/GenBank/DDBJ whole genome shotgun (WGS) entry which is preliminary data.</text>
</comment>
<dbReference type="Proteomes" id="UP000808038">
    <property type="component" value="Unassembled WGS sequence"/>
</dbReference>
<evidence type="ECO:0000313" key="4">
    <source>
        <dbReference type="Proteomes" id="UP000728106"/>
    </source>
</evidence>
<accession>A0A4Z0RKJ5</accession>
<protein>
    <recommendedName>
        <fullName evidence="1">Prepilin type IV endopeptidase peptidase domain-containing protein</fullName>
    </recommendedName>
</protein>
<organism evidence="3 4">
    <name type="scientific">Weissella confusa</name>
    <name type="common">Lactobacillus confusus</name>
    <dbReference type="NCBI Taxonomy" id="1583"/>
    <lineage>
        <taxon>Bacteria</taxon>
        <taxon>Bacillati</taxon>
        <taxon>Bacillota</taxon>
        <taxon>Bacilli</taxon>
        <taxon>Lactobacillales</taxon>
        <taxon>Lactobacillaceae</taxon>
        <taxon>Weissella</taxon>
    </lineage>
</organism>
<dbReference type="Proteomes" id="UP000728106">
    <property type="component" value="Unassembled WGS sequence"/>
</dbReference>
<keyword evidence="4" id="KW-1185">Reference proteome</keyword>
<dbReference type="EMBL" id="JAAOCP010000008">
    <property type="protein sequence ID" value="MBJ7639260.1"/>
    <property type="molecule type" value="Genomic_DNA"/>
</dbReference>
<feature type="domain" description="Prepilin type IV endopeptidase peptidase" evidence="1">
    <location>
        <begin position="8"/>
        <end position="101"/>
    </location>
</feature>
<dbReference type="AlphaFoldDB" id="A0A4Z0RKJ5"/>
<evidence type="ECO:0000259" key="1">
    <source>
        <dbReference type="Pfam" id="PF01478"/>
    </source>
</evidence>
<evidence type="ECO:0000313" key="3">
    <source>
        <dbReference type="EMBL" id="MBJ7639260.1"/>
    </source>
</evidence>
<dbReference type="RefSeq" id="WP_081469411.1">
    <property type="nucleotide sequence ID" value="NZ_ALXH01000064.1"/>
</dbReference>